<dbReference type="Proteomes" id="UP000193642">
    <property type="component" value="Unassembled WGS sequence"/>
</dbReference>
<accession>A0A1Y2BUP4</accession>
<protein>
    <recommendedName>
        <fullName evidence="5">Chitinase</fullName>
    </recommendedName>
</protein>
<dbReference type="InterPro" id="IPR001579">
    <property type="entry name" value="Glyco_hydro_18_chit_AS"/>
</dbReference>
<evidence type="ECO:0000313" key="4">
    <source>
        <dbReference type="Proteomes" id="UP000193642"/>
    </source>
</evidence>
<feature type="signal peptide" evidence="2">
    <location>
        <begin position="1"/>
        <end position="18"/>
    </location>
</feature>
<dbReference type="GO" id="GO:0005975">
    <property type="term" value="P:carbohydrate metabolic process"/>
    <property type="evidence" value="ECO:0007669"/>
    <property type="project" value="InterPro"/>
</dbReference>
<organism evidence="3 4">
    <name type="scientific">Rhizoclosmatium globosum</name>
    <dbReference type="NCBI Taxonomy" id="329046"/>
    <lineage>
        <taxon>Eukaryota</taxon>
        <taxon>Fungi</taxon>
        <taxon>Fungi incertae sedis</taxon>
        <taxon>Chytridiomycota</taxon>
        <taxon>Chytridiomycota incertae sedis</taxon>
        <taxon>Chytridiomycetes</taxon>
        <taxon>Chytridiales</taxon>
        <taxon>Chytriomycetaceae</taxon>
        <taxon>Rhizoclosmatium</taxon>
    </lineage>
</organism>
<proteinExistence type="predicted"/>
<dbReference type="OrthoDB" id="3012298at2759"/>
<evidence type="ECO:0000256" key="2">
    <source>
        <dbReference type="SAM" id="SignalP"/>
    </source>
</evidence>
<dbReference type="EMBL" id="MCGO01000044">
    <property type="protein sequence ID" value="ORY38394.1"/>
    <property type="molecule type" value="Genomic_DNA"/>
</dbReference>
<evidence type="ECO:0000313" key="3">
    <source>
        <dbReference type="EMBL" id="ORY38394.1"/>
    </source>
</evidence>
<name>A0A1Y2BUP4_9FUNG</name>
<sequence length="500" mass="53729">MGSFWSLLVLVFSALGSSAPTGTFSPSSSAATTSTTTGPRASLAPAVIAYLLLDPVTGPAKLQAIAANATTLPLTRLVVSFARPDMVYIPQSRTLKHVGLGLATNTSSDYGFELLANATRQLQAGGVEVFLSVGGWNYNCFAFLYMKYSIAYFPVGPNAWKLSMYGLGSMSGCTEANQYCYVCEPPSEGTKLSDFSIFPEPSFSPTWKQAQAFVASGTGGDVPVWHPELVGGASFTDGSVTTTVPGSDLWSQVRRDPYQDLVYLAKDLNLDGIDLDYEEFWHADTFRSGTGLGPFRLDQTVYKYSAIAYDLILNIKATYPTCKLSVAASAAGAWNGPWWGGNLKGLWYFSNLWYPSITDFMMTGPNAGGINAMTYDLSKNPTFHECPSPTLPCSLAGQVAFYLDTYHTNISPSVRFGLEVGTPAYPDAMHDSVSQLPLTKQALNEMTSSVSVLGGSGAIVWELYKDQGVADVSATFVLQTLCRGVFGGGMERCLGVIPRF</sequence>
<feature type="region of interest" description="Disordered" evidence="1">
    <location>
        <begin position="20"/>
        <end position="39"/>
    </location>
</feature>
<dbReference type="AlphaFoldDB" id="A0A1Y2BUP4"/>
<evidence type="ECO:0000256" key="1">
    <source>
        <dbReference type="SAM" id="MobiDB-lite"/>
    </source>
</evidence>
<reference evidence="3 4" key="1">
    <citation type="submission" date="2016-07" db="EMBL/GenBank/DDBJ databases">
        <title>Pervasive Adenine N6-methylation of Active Genes in Fungi.</title>
        <authorList>
            <consortium name="DOE Joint Genome Institute"/>
            <person name="Mondo S.J."/>
            <person name="Dannebaum R.O."/>
            <person name="Kuo R.C."/>
            <person name="Labutti K."/>
            <person name="Haridas S."/>
            <person name="Kuo A."/>
            <person name="Salamov A."/>
            <person name="Ahrendt S.R."/>
            <person name="Lipzen A."/>
            <person name="Sullivan W."/>
            <person name="Andreopoulos W.B."/>
            <person name="Clum A."/>
            <person name="Lindquist E."/>
            <person name="Daum C."/>
            <person name="Ramamoorthy G.K."/>
            <person name="Gryganskyi A."/>
            <person name="Culley D."/>
            <person name="Magnuson J.K."/>
            <person name="James T.Y."/>
            <person name="O'Malley M.A."/>
            <person name="Stajich J.E."/>
            <person name="Spatafora J.W."/>
            <person name="Visel A."/>
            <person name="Grigoriev I.V."/>
        </authorList>
    </citation>
    <scope>NUCLEOTIDE SEQUENCE [LARGE SCALE GENOMIC DNA]</scope>
    <source>
        <strain evidence="3 4">JEL800</strain>
    </source>
</reference>
<gene>
    <name evidence="3" type="ORF">BCR33DRAFT_854056</name>
</gene>
<dbReference type="Gene3D" id="3.20.20.80">
    <property type="entry name" value="Glycosidases"/>
    <property type="match status" value="1"/>
</dbReference>
<dbReference type="GO" id="GO:0004553">
    <property type="term" value="F:hydrolase activity, hydrolyzing O-glycosyl compounds"/>
    <property type="evidence" value="ECO:0007669"/>
    <property type="project" value="InterPro"/>
</dbReference>
<evidence type="ECO:0008006" key="5">
    <source>
        <dbReference type="Google" id="ProtNLM"/>
    </source>
</evidence>
<dbReference type="SUPFAM" id="SSF51445">
    <property type="entry name" value="(Trans)glycosidases"/>
    <property type="match status" value="1"/>
</dbReference>
<keyword evidence="2" id="KW-0732">Signal</keyword>
<feature type="chain" id="PRO_5012937557" description="Chitinase" evidence="2">
    <location>
        <begin position="19"/>
        <end position="500"/>
    </location>
</feature>
<dbReference type="PROSITE" id="PS01095">
    <property type="entry name" value="GH18_1"/>
    <property type="match status" value="1"/>
</dbReference>
<dbReference type="InterPro" id="IPR017853">
    <property type="entry name" value="GH"/>
</dbReference>
<comment type="caution">
    <text evidence="3">The sequence shown here is derived from an EMBL/GenBank/DDBJ whole genome shotgun (WGS) entry which is preliminary data.</text>
</comment>
<keyword evidence="4" id="KW-1185">Reference proteome</keyword>